<keyword evidence="4 6" id="KW-1133">Transmembrane helix</keyword>
<feature type="transmembrane region" description="Helical" evidence="6">
    <location>
        <begin position="113"/>
        <end position="133"/>
    </location>
</feature>
<name>A0A8H6EBD8_PETAA</name>
<feature type="transmembrane region" description="Helical" evidence="6">
    <location>
        <begin position="335"/>
        <end position="355"/>
    </location>
</feature>
<reference evidence="7 8" key="1">
    <citation type="submission" date="2019-04" db="EMBL/GenBank/DDBJ databases">
        <title>Aspergillus burnettii sp. nov., novel species from soil in southeast Queensland.</title>
        <authorList>
            <person name="Gilchrist C.L.M."/>
            <person name="Pitt J.I."/>
            <person name="Lange L."/>
            <person name="Lacey H.J."/>
            <person name="Vuong D."/>
            <person name="Midgley D.J."/>
            <person name="Greenfield P."/>
            <person name="Bradbury M."/>
            <person name="Lacey E."/>
            <person name="Busk P.K."/>
            <person name="Pilgaard B."/>
            <person name="Chooi Y.H."/>
            <person name="Piggott A.M."/>
        </authorList>
    </citation>
    <scope>NUCLEOTIDE SEQUENCE [LARGE SCALE GENOMIC DNA]</scope>
    <source>
        <strain evidence="7 8">FRR 5400</strain>
    </source>
</reference>
<feature type="transmembrane region" description="Helical" evidence="6">
    <location>
        <begin position="294"/>
        <end position="314"/>
    </location>
</feature>
<feature type="transmembrane region" description="Helical" evidence="6">
    <location>
        <begin position="361"/>
        <end position="383"/>
    </location>
</feature>
<evidence type="ECO:0000256" key="4">
    <source>
        <dbReference type="ARBA" id="ARBA00022989"/>
    </source>
</evidence>
<dbReference type="Pfam" id="PF13347">
    <property type="entry name" value="MFS_2"/>
    <property type="match status" value="1"/>
</dbReference>
<gene>
    <name evidence="7" type="ORF">ETB97_011434</name>
</gene>
<dbReference type="SUPFAM" id="SSF103473">
    <property type="entry name" value="MFS general substrate transporter"/>
    <property type="match status" value="1"/>
</dbReference>
<dbReference type="PANTHER" id="PTHR19432">
    <property type="entry name" value="SUGAR TRANSPORTER"/>
    <property type="match status" value="1"/>
</dbReference>
<comment type="subcellular location">
    <subcellularLocation>
        <location evidence="1">Membrane</location>
        <topology evidence="1">Multi-pass membrane protein</topology>
    </subcellularLocation>
</comment>
<dbReference type="PANTHER" id="PTHR19432:SF35">
    <property type="entry name" value="SOLUTE CARRIER FAMILY 45 MEMBER 3 ISOFORM X1"/>
    <property type="match status" value="1"/>
</dbReference>
<dbReference type="EMBL" id="SPNV01000007">
    <property type="protein sequence ID" value="KAF5866549.1"/>
    <property type="molecule type" value="Genomic_DNA"/>
</dbReference>
<organism evidence="7 8">
    <name type="scientific">Petromyces alliaceus</name>
    <name type="common">Aspergillus alliaceus</name>
    <dbReference type="NCBI Taxonomy" id="209559"/>
    <lineage>
        <taxon>Eukaryota</taxon>
        <taxon>Fungi</taxon>
        <taxon>Dikarya</taxon>
        <taxon>Ascomycota</taxon>
        <taxon>Pezizomycotina</taxon>
        <taxon>Eurotiomycetes</taxon>
        <taxon>Eurotiomycetidae</taxon>
        <taxon>Eurotiales</taxon>
        <taxon>Aspergillaceae</taxon>
        <taxon>Aspergillus</taxon>
        <taxon>Aspergillus subgen. Circumdati</taxon>
    </lineage>
</organism>
<dbReference type="Gene3D" id="1.20.1250.20">
    <property type="entry name" value="MFS general substrate transporter like domains"/>
    <property type="match status" value="1"/>
</dbReference>
<feature type="transmembrane region" description="Helical" evidence="6">
    <location>
        <begin position="78"/>
        <end position="101"/>
    </location>
</feature>
<evidence type="ECO:0000313" key="7">
    <source>
        <dbReference type="EMBL" id="KAF5866549.1"/>
    </source>
</evidence>
<keyword evidence="2" id="KW-0813">Transport</keyword>
<dbReference type="AlphaFoldDB" id="A0A8H6EBD8"/>
<feature type="transmembrane region" description="Helical" evidence="6">
    <location>
        <begin position="188"/>
        <end position="212"/>
    </location>
</feature>
<feature type="transmembrane region" description="Helical" evidence="6">
    <location>
        <begin position="33"/>
        <end position="57"/>
    </location>
</feature>
<feature type="transmembrane region" description="Helical" evidence="6">
    <location>
        <begin position="154"/>
        <end position="176"/>
    </location>
</feature>
<keyword evidence="8" id="KW-1185">Reference proteome</keyword>
<accession>A0A8H6EBD8</accession>
<evidence type="ECO:0000256" key="6">
    <source>
        <dbReference type="SAM" id="Phobius"/>
    </source>
</evidence>
<dbReference type="GO" id="GO:0008506">
    <property type="term" value="F:sucrose:proton symporter activity"/>
    <property type="evidence" value="ECO:0007669"/>
    <property type="project" value="TreeGrafter"/>
</dbReference>
<evidence type="ECO:0000313" key="8">
    <source>
        <dbReference type="Proteomes" id="UP000541154"/>
    </source>
</evidence>
<dbReference type="Proteomes" id="UP000541154">
    <property type="component" value="Unassembled WGS sequence"/>
</dbReference>
<sequence length="465" mass="50528">MAISGYSLLASTCSFAGLQVIWAIYFAHGTAHLLSLGFSKSASALTLMAGPVCGVIVQPYIGALSDTYRSSWGRRRPFIIYGSMGVSICINLLASLVHAHSSLMRWFQLEPTAATLVVKVFAALLVYALNISFQPVQNGLRALMVEAHCAHEQTCVNIWTSYMIGAGNIIGYFMGIPLGVKTLNWPPITGFQALCILGSIILMLTTFVSCAFTKEYNESPGTELYPREGHPLSPLKYIFEELRTLPDPIRRVCRVQFVAWFGWFPFLHFQTLYVNEVYTGGALNTETRVEIGSLAGLLCALVSLVSSAIIPTFLDRTAQGGNEKGSGKQRLPKIVMIWRFGHIFFAAGMFSTTIVTNWIQAATLVALIGIPWSISSIVPYTMIGTEIATRRDLETIAEAESSELPLGQAGSIMSIHNVAISAPQILAAVMSSGVFWLCYLLGLPESTVWVLRLGGCAALGAAFML</sequence>
<feature type="transmembrane region" description="Helical" evidence="6">
    <location>
        <begin position="257"/>
        <end position="274"/>
    </location>
</feature>
<keyword evidence="3 6" id="KW-0812">Transmembrane</keyword>
<evidence type="ECO:0000256" key="1">
    <source>
        <dbReference type="ARBA" id="ARBA00004141"/>
    </source>
</evidence>
<comment type="caution">
    <text evidence="7">The sequence shown here is derived from an EMBL/GenBank/DDBJ whole genome shotgun (WGS) entry which is preliminary data.</text>
</comment>
<keyword evidence="5 6" id="KW-0472">Membrane</keyword>
<evidence type="ECO:0000256" key="5">
    <source>
        <dbReference type="ARBA" id="ARBA00023136"/>
    </source>
</evidence>
<dbReference type="InterPro" id="IPR036259">
    <property type="entry name" value="MFS_trans_sf"/>
</dbReference>
<proteinExistence type="predicted"/>
<dbReference type="GO" id="GO:0005886">
    <property type="term" value="C:plasma membrane"/>
    <property type="evidence" value="ECO:0007669"/>
    <property type="project" value="TreeGrafter"/>
</dbReference>
<protein>
    <submittedName>
        <fullName evidence="7">Uncharacterized protein</fullName>
    </submittedName>
</protein>
<evidence type="ECO:0000256" key="2">
    <source>
        <dbReference type="ARBA" id="ARBA00022448"/>
    </source>
</evidence>
<feature type="transmembrane region" description="Helical" evidence="6">
    <location>
        <begin position="418"/>
        <end position="442"/>
    </location>
</feature>
<evidence type="ECO:0000256" key="3">
    <source>
        <dbReference type="ARBA" id="ARBA00022692"/>
    </source>
</evidence>